<evidence type="ECO:0000313" key="2">
    <source>
        <dbReference type="Proteomes" id="UP000053660"/>
    </source>
</evidence>
<keyword evidence="2" id="KW-1185">Reference proteome</keyword>
<accession>A0A0B1SP46</accession>
<proteinExistence type="predicted"/>
<sequence length="219" mass="23928">MLRFQNKVVIVTGSSSGIGAATALLFAKEGANVTITGRNAEGVERTRKAIVEVGISEDHINCVIADVTDSNGRQRIVDSTLKKWKRLDILVNNAGASITYGKEGFEASEEAYAKTMDINLNRIAGEAQKKQRKIARKLEQKNRVSCDASATLLLRFLCKFVEFVQTPYYAVAKAGLDQLTRALAIDLIEHGVRVNGVSPGIVRTNFMQAVGLTKEQTDK</sequence>
<dbReference type="PANTHER" id="PTHR44115:SF4">
    <property type="entry name" value="OXIDOREDUCTASE"/>
    <property type="match status" value="1"/>
</dbReference>
<protein>
    <submittedName>
        <fullName evidence="1">Oxidoreductase, short chain dehydrogenase/reductase family protein</fullName>
    </submittedName>
</protein>
<organism evidence="1 2">
    <name type="scientific">Oesophagostomum dentatum</name>
    <name type="common">Nodular worm</name>
    <dbReference type="NCBI Taxonomy" id="61180"/>
    <lineage>
        <taxon>Eukaryota</taxon>
        <taxon>Metazoa</taxon>
        <taxon>Ecdysozoa</taxon>
        <taxon>Nematoda</taxon>
        <taxon>Chromadorea</taxon>
        <taxon>Rhabditida</taxon>
        <taxon>Rhabditina</taxon>
        <taxon>Rhabditomorpha</taxon>
        <taxon>Strongyloidea</taxon>
        <taxon>Strongylidae</taxon>
        <taxon>Oesophagostomum</taxon>
    </lineage>
</organism>
<dbReference type="PRINTS" id="PR00080">
    <property type="entry name" value="SDRFAMILY"/>
</dbReference>
<reference evidence="1 2" key="1">
    <citation type="submission" date="2014-03" db="EMBL/GenBank/DDBJ databases">
        <title>Draft genome of the hookworm Oesophagostomum dentatum.</title>
        <authorList>
            <person name="Mitreva M."/>
        </authorList>
    </citation>
    <scope>NUCLEOTIDE SEQUENCE [LARGE SCALE GENOMIC DNA]</scope>
    <source>
        <strain evidence="1 2">OD-Hann</strain>
    </source>
</reference>
<name>A0A0B1SP46_OESDE</name>
<dbReference type="InterPro" id="IPR036291">
    <property type="entry name" value="NAD(P)-bd_dom_sf"/>
</dbReference>
<dbReference type="AlphaFoldDB" id="A0A0B1SP46"/>
<dbReference type="PRINTS" id="PR00081">
    <property type="entry name" value="GDHRDH"/>
</dbReference>
<feature type="non-terminal residue" evidence="1">
    <location>
        <position position="219"/>
    </location>
</feature>
<dbReference type="EMBL" id="KN559615">
    <property type="protein sequence ID" value="KHJ86704.1"/>
    <property type="molecule type" value="Genomic_DNA"/>
</dbReference>
<dbReference type="InterPro" id="IPR002347">
    <property type="entry name" value="SDR_fam"/>
</dbReference>
<dbReference type="Gene3D" id="3.40.50.720">
    <property type="entry name" value="NAD(P)-binding Rossmann-like Domain"/>
    <property type="match status" value="1"/>
</dbReference>
<gene>
    <name evidence="1" type="ORF">OESDEN_13537</name>
</gene>
<dbReference type="SUPFAM" id="SSF51735">
    <property type="entry name" value="NAD(P)-binding Rossmann-fold domains"/>
    <property type="match status" value="1"/>
</dbReference>
<evidence type="ECO:0000313" key="1">
    <source>
        <dbReference type="EMBL" id="KHJ86704.1"/>
    </source>
</evidence>
<dbReference type="OrthoDB" id="47007at2759"/>
<dbReference type="PANTHER" id="PTHR44115">
    <property type="entry name" value="PROTEIN CBG09704"/>
    <property type="match status" value="1"/>
</dbReference>
<dbReference type="Pfam" id="PF13561">
    <property type="entry name" value="adh_short_C2"/>
    <property type="match status" value="1"/>
</dbReference>
<dbReference type="Proteomes" id="UP000053660">
    <property type="component" value="Unassembled WGS sequence"/>
</dbReference>